<reference evidence="3" key="1">
    <citation type="submission" date="2017-09" db="EMBL/GenBank/DDBJ databases">
        <authorList>
            <person name="Varghese N."/>
            <person name="Submissions S."/>
        </authorList>
    </citation>
    <scope>NUCLEOTIDE SEQUENCE [LARGE SCALE GENOMIC DNA]</scope>
    <source>
        <strain evidence="3">CGMCC 1.8913</strain>
    </source>
</reference>
<dbReference type="PANTHER" id="PTHR35339:SF3">
    <property type="entry name" value="DUF2264 DOMAIN-CONTAINING PROTEIN"/>
    <property type="match status" value="1"/>
</dbReference>
<proteinExistence type="predicted"/>
<organism evidence="2 3">
    <name type="scientific">Terribacillus aidingensis</name>
    <dbReference type="NCBI Taxonomy" id="586416"/>
    <lineage>
        <taxon>Bacteria</taxon>
        <taxon>Bacillati</taxon>
        <taxon>Bacillota</taxon>
        <taxon>Bacilli</taxon>
        <taxon>Bacillales</taxon>
        <taxon>Bacillaceae</taxon>
        <taxon>Terribacillus</taxon>
    </lineage>
</organism>
<sequence length="378" mass="43019">MLRQNDREYWLKTMDKIANPVLTSLANQQLKQLMPVEGLEDRKNYSHLEAFARLISGMAPWIENGPSDGKEGLLRKHYAELIRTGIKEATDPSSPDYMNFSDGLQPIVDTAYFAQALMRAPNELIGKLDLNTKQNVVKAFKQTRTRKPVFNNWLLFAAMTETALYLLDEEDWDPMRIDFALKQHEQWYAGDGIYKDGIELHTDYYNSFVIHPMLIDITDHMAHLSADWLKLKENINKRSMRYAVILERSISPEGTYPVVGRSIVYRFGVFHSLAQMALQHKLDASLQPAQVRCALTAVIRKVVEMPGTFDDAGWLKIGLCGHQPNLGEGYISTGSLYMCAAVFLPLGLSPTDHFWQGEEEWTAKKAWSGKFISIDKAL</sequence>
<dbReference type="InterPro" id="IPR016624">
    <property type="entry name" value="UCP014753"/>
</dbReference>
<dbReference type="OrthoDB" id="9813465at2"/>
<dbReference type="PANTHER" id="PTHR35339">
    <property type="entry name" value="LINALOOL DEHYDRATASE_ISOMERASE DOMAIN-CONTAINING PROTEIN"/>
    <property type="match status" value="1"/>
</dbReference>
<evidence type="ECO:0000313" key="2">
    <source>
        <dbReference type="EMBL" id="SNZ17491.1"/>
    </source>
</evidence>
<dbReference type="Proteomes" id="UP000219356">
    <property type="component" value="Unassembled WGS sequence"/>
</dbReference>
<feature type="domain" description="DUF2264" evidence="1">
    <location>
        <begin position="6"/>
        <end position="360"/>
    </location>
</feature>
<dbReference type="AlphaFoldDB" id="A0A285PCB4"/>
<dbReference type="PIRSF" id="PIRSF014753">
    <property type="entry name" value="UCP014753"/>
    <property type="match status" value="1"/>
</dbReference>
<name>A0A285PCB4_9BACI</name>
<evidence type="ECO:0000313" key="3">
    <source>
        <dbReference type="Proteomes" id="UP000219356"/>
    </source>
</evidence>
<gene>
    <name evidence="2" type="ORF">SAMN05421503_3255</name>
</gene>
<protein>
    <recommendedName>
        <fullName evidence="1">DUF2264 domain-containing protein</fullName>
    </recommendedName>
</protein>
<evidence type="ECO:0000259" key="1">
    <source>
        <dbReference type="Pfam" id="PF10022"/>
    </source>
</evidence>
<accession>A0A285PCB4</accession>
<dbReference type="InterPro" id="IPR049349">
    <property type="entry name" value="DUF2264_N"/>
</dbReference>
<dbReference type="EMBL" id="OBEK01000006">
    <property type="protein sequence ID" value="SNZ17491.1"/>
    <property type="molecule type" value="Genomic_DNA"/>
</dbReference>
<dbReference type="RefSeq" id="WP_097043447.1">
    <property type="nucleotide sequence ID" value="NZ_OBEK01000006.1"/>
</dbReference>
<keyword evidence="3" id="KW-1185">Reference proteome</keyword>
<dbReference type="Pfam" id="PF10022">
    <property type="entry name" value="DUF2264"/>
    <property type="match status" value="1"/>
</dbReference>